<feature type="compositionally biased region" description="Polar residues" evidence="6">
    <location>
        <begin position="43"/>
        <end position="55"/>
    </location>
</feature>
<keyword evidence="3 7" id="KW-0812">Transmembrane</keyword>
<feature type="region of interest" description="Disordered" evidence="6">
    <location>
        <begin position="1"/>
        <end position="127"/>
    </location>
</feature>
<feature type="transmembrane region" description="Helical" evidence="7">
    <location>
        <begin position="395"/>
        <end position="414"/>
    </location>
</feature>
<dbReference type="GO" id="GO:0016020">
    <property type="term" value="C:membrane"/>
    <property type="evidence" value="ECO:0007669"/>
    <property type="project" value="UniProtKB-SubCell"/>
</dbReference>
<feature type="transmembrane region" description="Helical" evidence="7">
    <location>
        <begin position="185"/>
        <end position="210"/>
    </location>
</feature>
<evidence type="ECO:0000313" key="8">
    <source>
        <dbReference type="EMBL" id="KVH90654.1"/>
    </source>
</evidence>
<gene>
    <name evidence="8" type="ORF">Ccrd_007282</name>
</gene>
<evidence type="ECO:0000256" key="4">
    <source>
        <dbReference type="ARBA" id="ARBA00022989"/>
    </source>
</evidence>
<evidence type="ECO:0000256" key="2">
    <source>
        <dbReference type="ARBA" id="ARBA00008821"/>
    </source>
</evidence>
<feature type="transmembrane region" description="Helical" evidence="7">
    <location>
        <begin position="475"/>
        <end position="493"/>
    </location>
</feature>
<name>A0A118JTZ3_CYNCS</name>
<feature type="transmembrane region" description="Helical" evidence="7">
    <location>
        <begin position="586"/>
        <end position="605"/>
    </location>
</feature>
<feature type="transmembrane region" description="Helical" evidence="7">
    <location>
        <begin position="222"/>
        <end position="240"/>
    </location>
</feature>
<dbReference type="GO" id="GO:0022857">
    <property type="term" value="F:transmembrane transporter activity"/>
    <property type="evidence" value="ECO:0007669"/>
    <property type="project" value="InterPro"/>
</dbReference>
<accession>A0A118JTZ3</accession>
<evidence type="ECO:0000256" key="6">
    <source>
        <dbReference type="SAM" id="MobiDB-lite"/>
    </source>
</evidence>
<proteinExistence type="inferred from homology"/>
<comment type="similarity">
    <text evidence="2">Belongs to the nucleobase:cation symporter-2 (NCS2) (TC 2.A.40) family.</text>
</comment>
<keyword evidence="5 7" id="KW-0472">Membrane</keyword>
<dbReference type="STRING" id="59895.A0A118JTZ3"/>
<sequence>MAHNSGTTKRPQTPASDSDVPSSPAIPPSSWAKRTGFRPRFSGETNASDSGQFARTNNPSPASTPSPAPLDLEAGRVRPISAVNGTAPTPQPANAQVQLQSNKDQSVEKRTEAEGSPAPVPPKHGVNGHARIAAATETPAPAPPQPSRRAVRNGDVENVLPQVVDDELVSRHSHMKYRLRDTPGLVPVGFYGFQHYLSMLGSLVLIPLVIVPAMGGDHEDTSIVISTVLFVSGITTLLHVNLGSRLPLIQGPSFVFLAPVLAIIKSPEFLGLNGNFQAYNEGTTGGHYYCISFSSIIGIQWTDDSTLEVNRFTSFLFLLIFTVDGMNLHQTFVLLLRLINPVVVSPTIAAVGLSFYSYGFPQLGACLEIGIVQILVVIIFSLYFRKVSLFGHRVFQIYAVPLGMAITWALAFLLTEAGAYNYKGCDVNIPTSNMISDHCRKHVARMKSCRADTSHGLESSPWFRFPYPLQWGTPVFNWKMTIVMCVVSVISSVDSVGSYHASSALVASRPPTPGVVSRGIGLEGLSSIMAGLWGTGTGSTTLTENVHTIAVTKMGSRRAVELGACVLIILSLVGKVGGFIASIPQVMVAGLLCIMWAMLAALGLSNLRYSEAGSSRNIIIIGFSLFFSLSVPAYFQQYGLLPNSNFPVPTFLVAVILDNTVPGSRQERGVYVWSEPEAARREAGVVKDYGLPFRVRKVFQWVRWVGL</sequence>
<dbReference type="InterPro" id="IPR006043">
    <property type="entry name" value="NCS2"/>
</dbReference>
<feature type="compositionally biased region" description="Low complexity" evidence="6">
    <location>
        <begin position="14"/>
        <end position="23"/>
    </location>
</feature>
<dbReference type="AlphaFoldDB" id="A0A118JTZ3"/>
<evidence type="ECO:0000256" key="5">
    <source>
        <dbReference type="ARBA" id="ARBA00023136"/>
    </source>
</evidence>
<reference evidence="8 9" key="1">
    <citation type="journal article" date="2016" name="Sci. Rep.">
        <title>The genome sequence of the outbreeding globe artichoke constructed de novo incorporating a phase-aware low-pass sequencing strategy of F1 progeny.</title>
        <authorList>
            <person name="Scaglione D."/>
            <person name="Reyes-Chin-Wo S."/>
            <person name="Acquadro A."/>
            <person name="Froenicke L."/>
            <person name="Portis E."/>
            <person name="Beitel C."/>
            <person name="Tirone M."/>
            <person name="Mauro R."/>
            <person name="Lo Monaco A."/>
            <person name="Mauromicale G."/>
            <person name="Faccioli P."/>
            <person name="Cattivelli L."/>
            <person name="Rieseberg L."/>
            <person name="Michelmore R."/>
            <person name="Lanteri S."/>
        </authorList>
    </citation>
    <scope>NUCLEOTIDE SEQUENCE [LARGE SCALE GENOMIC DNA]</scope>
    <source>
        <strain evidence="8">2C</strain>
    </source>
</reference>
<feature type="compositionally biased region" description="Polar residues" evidence="6">
    <location>
        <begin position="1"/>
        <end position="13"/>
    </location>
</feature>
<evidence type="ECO:0000256" key="3">
    <source>
        <dbReference type="ARBA" id="ARBA00022692"/>
    </source>
</evidence>
<dbReference type="EMBL" id="LEKV01005097">
    <property type="protein sequence ID" value="KVH90654.1"/>
    <property type="molecule type" value="Genomic_DNA"/>
</dbReference>
<evidence type="ECO:0000313" key="9">
    <source>
        <dbReference type="Proteomes" id="UP000243975"/>
    </source>
</evidence>
<protein>
    <submittedName>
        <fullName evidence="8">Xanthine/uracil/vitamin C permease</fullName>
    </submittedName>
</protein>
<comment type="caution">
    <text evidence="8">The sequence shown here is derived from an EMBL/GenBank/DDBJ whole genome shotgun (WGS) entry which is preliminary data.</text>
</comment>
<feature type="transmembrane region" description="Helical" evidence="7">
    <location>
        <begin position="338"/>
        <end position="356"/>
    </location>
</feature>
<dbReference type="Gramene" id="KVH90654">
    <property type="protein sequence ID" value="KVH90654"/>
    <property type="gene ID" value="Ccrd_007282"/>
</dbReference>
<feature type="transmembrane region" description="Helical" evidence="7">
    <location>
        <begin position="362"/>
        <end position="383"/>
    </location>
</feature>
<evidence type="ECO:0000256" key="7">
    <source>
        <dbReference type="SAM" id="Phobius"/>
    </source>
</evidence>
<keyword evidence="9" id="KW-1185">Reference proteome</keyword>
<keyword evidence="4 7" id="KW-1133">Transmembrane helix</keyword>
<dbReference type="OMA" id="HRFKHIM"/>
<feature type="compositionally biased region" description="Polar residues" evidence="6">
    <location>
        <begin position="83"/>
        <end position="104"/>
    </location>
</feature>
<feature type="transmembrane region" description="Helical" evidence="7">
    <location>
        <begin position="559"/>
        <end position="580"/>
    </location>
</feature>
<dbReference type="Proteomes" id="UP000243975">
    <property type="component" value="Unassembled WGS sequence"/>
</dbReference>
<organism evidence="8 9">
    <name type="scientific">Cynara cardunculus var. scolymus</name>
    <name type="common">Globe artichoke</name>
    <name type="synonym">Cynara scolymus</name>
    <dbReference type="NCBI Taxonomy" id="59895"/>
    <lineage>
        <taxon>Eukaryota</taxon>
        <taxon>Viridiplantae</taxon>
        <taxon>Streptophyta</taxon>
        <taxon>Embryophyta</taxon>
        <taxon>Tracheophyta</taxon>
        <taxon>Spermatophyta</taxon>
        <taxon>Magnoliopsida</taxon>
        <taxon>eudicotyledons</taxon>
        <taxon>Gunneridae</taxon>
        <taxon>Pentapetalae</taxon>
        <taxon>asterids</taxon>
        <taxon>campanulids</taxon>
        <taxon>Asterales</taxon>
        <taxon>Asteraceae</taxon>
        <taxon>Carduoideae</taxon>
        <taxon>Cardueae</taxon>
        <taxon>Carduinae</taxon>
        <taxon>Cynara</taxon>
    </lineage>
</organism>
<dbReference type="Pfam" id="PF00860">
    <property type="entry name" value="Xan_ur_permease"/>
    <property type="match status" value="1"/>
</dbReference>
<feature type="transmembrane region" description="Helical" evidence="7">
    <location>
        <begin position="617"/>
        <end position="635"/>
    </location>
</feature>
<comment type="subcellular location">
    <subcellularLocation>
        <location evidence="1">Membrane</location>
        <topology evidence="1">Multi-pass membrane protein</topology>
    </subcellularLocation>
</comment>
<evidence type="ECO:0000256" key="1">
    <source>
        <dbReference type="ARBA" id="ARBA00004141"/>
    </source>
</evidence>
<dbReference type="PANTHER" id="PTHR11119">
    <property type="entry name" value="XANTHINE-URACIL / VITAMIN C PERMEASE FAMILY MEMBER"/>
    <property type="match status" value="1"/>
</dbReference>